<dbReference type="GO" id="GO:0005886">
    <property type="term" value="C:plasma membrane"/>
    <property type="evidence" value="ECO:0007669"/>
    <property type="project" value="TreeGrafter"/>
</dbReference>
<gene>
    <name evidence="7" type="ORF">ASPFODRAFT_147805</name>
</gene>
<dbReference type="SUPFAM" id="SSF103473">
    <property type="entry name" value="MFS general substrate transporter"/>
    <property type="match status" value="1"/>
</dbReference>
<keyword evidence="4 5" id="KW-0472">Membrane</keyword>
<dbReference type="EMBL" id="KV878255">
    <property type="protein sequence ID" value="OJZ80399.1"/>
    <property type="molecule type" value="Genomic_DNA"/>
</dbReference>
<dbReference type="Pfam" id="PF07690">
    <property type="entry name" value="MFS_1"/>
    <property type="match status" value="1"/>
</dbReference>
<feature type="transmembrane region" description="Helical" evidence="5">
    <location>
        <begin position="79"/>
        <end position="98"/>
    </location>
</feature>
<feature type="domain" description="Major facilitator superfamily (MFS) profile" evidence="6">
    <location>
        <begin position="1"/>
        <end position="114"/>
    </location>
</feature>
<reference evidence="8" key="1">
    <citation type="journal article" date="2017" name="Genome Biol.">
        <title>Comparative genomics reveals high biological diversity and specific adaptations in the industrially and medically important fungal genus Aspergillus.</title>
        <authorList>
            <person name="de Vries R.P."/>
            <person name="Riley R."/>
            <person name="Wiebenga A."/>
            <person name="Aguilar-Osorio G."/>
            <person name="Amillis S."/>
            <person name="Uchima C.A."/>
            <person name="Anderluh G."/>
            <person name="Asadollahi M."/>
            <person name="Askin M."/>
            <person name="Barry K."/>
            <person name="Battaglia E."/>
            <person name="Bayram O."/>
            <person name="Benocci T."/>
            <person name="Braus-Stromeyer S.A."/>
            <person name="Caldana C."/>
            <person name="Canovas D."/>
            <person name="Cerqueira G.C."/>
            <person name="Chen F."/>
            <person name="Chen W."/>
            <person name="Choi C."/>
            <person name="Clum A."/>
            <person name="Dos Santos R.A."/>
            <person name="Damasio A.R."/>
            <person name="Diallinas G."/>
            <person name="Emri T."/>
            <person name="Fekete E."/>
            <person name="Flipphi M."/>
            <person name="Freyberg S."/>
            <person name="Gallo A."/>
            <person name="Gournas C."/>
            <person name="Habgood R."/>
            <person name="Hainaut M."/>
            <person name="Harispe M.L."/>
            <person name="Henrissat B."/>
            <person name="Hilden K.S."/>
            <person name="Hope R."/>
            <person name="Hossain A."/>
            <person name="Karabika E."/>
            <person name="Karaffa L."/>
            <person name="Karanyi Z."/>
            <person name="Krasevec N."/>
            <person name="Kuo A."/>
            <person name="Kusch H."/>
            <person name="LaButti K."/>
            <person name="Lagendijk E.L."/>
            <person name="Lapidus A."/>
            <person name="Levasseur A."/>
            <person name="Lindquist E."/>
            <person name="Lipzen A."/>
            <person name="Logrieco A.F."/>
            <person name="MacCabe A."/>
            <person name="Maekelae M.R."/>
            <person name="Malavazi I."/>
            <person name="Melin P."/>
            <person name="Meyer V."/>
            <person name="Mielnichuk N."/>
            <person name="Miskei M."/>
            <person name="Molnar A.P."/>
            <person name="Mule G."/>
            <person name="Ngan C.Y."/>
            <person name="Orejas M."/>
            <person name="Orosz E."/>
            <person name="Ouedraogo J.P."/>
            <person name="Overkamp K.M."/>
            <person name="Park H.-S."/>
            <person name="Perrone G."/>
            <person name="Piumi F."/>
            <person name="Punt P.J."/>
            <person name="Ram A.F."/>
            <person name="Ramon A."/>
            <person name="Rauscher S."/>
            <person name="Record E."/>
            <person name="Riano-Pachon D.M."/>
            <person name="Robert V."/>
            <person name="Roehrig J."/>
            <person name="Ruller R."/>
            <person name="Salamov A."/>
            <person name="Salih N.S."/>
            <person name="Samson R.A."/>
            <person name="Sandor E."/>
            <person name="Sanguinetti M."/>
            <person name="Schuetze T."/>
            <person name="Sepcic K."/>
            <person name="Shelest E."/>
            <person name="Sherlock G."/>
            <person name="Sophianopoulou V."/>
            <person name="Squina F.M."/>
            <person name="Sun H."/>
            <person name="Susca A."/>
            <person name="Todd R.B."/>
            <person name="Tsang A."/>
            <person name="Unkles S.E."/>
            <person name="van de Wiele N."/>
            <person name="van Rossen-Uffink D."/>
            <person name="Oliveira J.V."/>
            <person name="Vesth T.C."/>
            <person name="Visser J."/>
            <person name="Yu J.-H."/>
            <person name="Zhou M."/>
            <person name="Andersen M.R."/>
            <person name="Archer D.B."/>
            <person name="Baker S.E."/>
            <person name="Benoit I."/>
            <person name="Brakhage A.A."/>
            <person name="Braus G.H."/>
            <person name="Fischer R."/>
            <person name="Frisvad J.C."/>
            <person name="Goldman G.H."/>
            <person name="Houbraken J."/>
            <person name="Oakley B."/>
            <person name="Pocsi I."/>
            <person name="Scazzocchio C."/>
            <person name="Seiboth B."/>
            <person name="vanKuyk P.A."/>
            <person name="Wortman J."/>
            <person name="Dyer P.S."/>
            <person name="Grigoriev I.V."/>
        </authorList>
    </citation>
    <scope>NUCLEOTIDE SEQUENCE [LARGE SCALE GENOMIC DNA]</scope>
    <source>
        <strain evidence="8">CBS 106.47</strain>
    </source>
</reference>
<evidence type="ECO:0000256" key="1">
    <source>
        <dbReference type="ARBA" id="ARBA00004141"/>
    </source>
</evidence>
<dbReference type="AlphaFoldDB" id="A0A1M3T0W6"/>
<evidence type="ECO:0000256" key="2">
    <source>
        <dbReference type="ARBA" id="ARBA00022692"/>
    </source>
</evidence>
<name>A0A1M3T0W6_ASPLC</name>
<dbReference type="InterPro" id="IPR036259">
    <property type="entry name" value="MFS_trans_sf"/>
</dbReference>
<dbReference type="GO" id="GO:0022857">
    <property type="term" value="F:transmembrane transporter activity"/>
    <property type="evidence" value="ECO:0007669"/>
    <property type="project" value="InterPro"/>
</dbReference>
<dbReference type="InterPro" id="IPR011701">
    <property type="entry name" value="MFS"/>
</dbReference>
<keyword evidence="2 5" id="KW-0812">Transmembrane</keyword>
<dbReference type="InterPro" id="IPR020846">
    <property type="entry name" value="MFS_dom"/>
</dbReference>
<sequence>YGPAYLLTMTAFNPAFGNVFQLFDAKSTYLKAGFVVCAAIPRSTAFTVGRAITGAGAAGLYRGALSIVGLSVRLGQRPMYLGMILSVFGIAACLGSPTEGILTQHVPWRWCFRM</sequence>
<dbReference type="PANTHER" id="PTHR23501">
    <property type="entry name" value="MAJOR FACILITATOR SUPERFAMILY"/>
    <property type="match status" value="1"/>
</dbReference>
<protein>
    <recommendedName>
        <fullName evidence="6">Major facilitator superfamily (MFS) profile domain-containing protein</fullName>
    </recommendedName>
</protein>
<dbReference type="PROSITE" id="PS50850">
    <property type="entry name" value="MFS"/>
    <property type="match status" value="1"/>
</dbReference>
<evidence type="ECO:0000313" key="8">
    <source>
        <dbReference type="Proteomes" id="UP000184063"/>
    </source>
</evidence>
<keyword evidence="3 5" id="KW-1133">Transmembrane helix</keyword>
<dbReference type="Proteomes" id="UP000184063">
    <property type="component" value="Unassembled WGS sequence"/>
</dbReference>
<feature type="non-terminal residue" evidence="7">
    <location>
        <position position="1"/>
    </location>
</feature>
<dbReference type="PANTHER" id="PTHR23501:SF199">
    <property type="entry name" value="MFS EFFLUX TRANSPORTER INPD-RELATED"/>
    <property type="match status" value="1"/>
</dbReference>
<evidence type="ECO:0000256" key="4">
    <source>
        <dbReference type="ARBA" id="ARBA00023136"/>
    </source>
</evidence>
<evidence type="ECO:0000313" key="7">
    <source>
        <dbReference type="EMBL" id="OJZ80399.1"/>
    </source>
</evidence>
<dbReference type="Gene3D" id="1.20.1720.10">
    <property type="entry name" value="Multidrug resistance protein D"/>
    <property type="match status" value="1"/>
</dbReference>
<evidence type="ECO:0000256" key="3">
    <source>
        <dbReference type="ARBA" id="ARBA00022989"/>
    </source>
</evidence>
<dbReference type="VEuPathDB" id="FungiDB:ASPFODRAFT_147805"/>
<evidence type="ECO:0000256" key="5">
    <source>
        <dbReference type="SAM" id="Phobius"/>
    </source>
</evidence>
<accession>A0A1M3T0W6</accession>
<organism evidence="7 8">
    <name type="scientific">Aspergillus luchuensis (strain CBS 106.47)</name>
    <dbReference type="NCBI Taxonomy" id="1137211"/>
    <lineage>
        <taxon>Eukaryota</taxon>
        <taxon>Fungi</taxon>
        <taxon>Dikarya</taxon>
        <taxon>Ascomycota</taxon>
        <taxon>Pezizomycotina</taxon>
        <taxon>Eurotiomycetes</taxon>
        <taxon>Eurotiomycetidae</taxon>
        <taxon>Eurotiales</taxon>
        <taxon>Aspergillaceae</taxon>
        <taxon>Aspergillus</taxon>
        <taxon>Aspergillus subgen. Circumdati</taxon>
    </lineage>
</organism>
<proteinExistence type="predicted"/>
<comment type="subcellular location">
    <subcellularLocation>
        <location evidence="1">Membrane</location>
        <topology evidence="1">Multi-pass membrane protein</topology>
    </subcellularLocation>
</comment>
<evidence type="ECO:0000259" key="6">
    <source>
        <dbReference type="PROSITE" id="PS50850"/>
    </source>
</evidence>